<dbReference type="Proteomes" id="UP001219518">
    <property type="component" value="Unassembled WGS sequence"/>
</dbReference>
<comment type="caution">
    <text evidence="1">The sequence shown here is derived from an EMBL/GenBank/DDBJ whole genome shotgun (WGS) entry which is preliminary data.</text>
</comment>
<reference evidence="1" key="2">
    <citation type="journal article" date="2023" name="BMC Genomics">
        <title>Pest status, molecular evolution, and epigenetic factors derived from the genome assembly of Frankliniella fusca, a thysanopteran phytovirus vector.</title>
        <authorList>
            <person name="Catto M.A."/>
            <person name="Labadie P.E."/>
            <person name="Jacobson A.L."/>
            <person name="Kennedy G.G."/>
            <person name="Srinivasan R."/>
            <person name="Hunt B.G."/>
        </authorList>
    </citation>
    <scope>NUCLEOTIDE SEQUENCE</scope>
    <source>
        <strain evidence="1">PL_HMW_Pooled</strain>
    </source>
</reference>
<dbReference type="AlphaFoldDB" id="A0AAE1I4D0"/>
<dbReference type="GO" id="GO:0005840">
    <property type="term" value="C:ribosome"/>
    <property type="evidence" value="ECO:0007669"/>
    <property type="project" value="UniProtKB-KW"/>
</dbReference>
<accession>A0AAE1I4D0</accession>
<evidence type="ECO:0000313" key="2">
    <source>
        <dbReference type="Proteomes" id="UP001219518"/>
    </source>
</evidence>
<dbReference type="EMBL" id="JAHWGI010001442">
    <property type="protein sequence ID" value="KAK3933038.1"/>
    <property type="molecule type" value="Genomic_DNA"/>
</dbReference>
<reference evidence="1" key="1">
    <citation type="submission" date="2021-07" db="EMBL/GenBank/DDBJ databases">
        <authorList>
            <person name="Catto M.A."/>
            <person name="Jacobson A."/>
            <person name="Kennedy G."/>
            <person name="Labadie P."/>
            <person name="Hunt B.G."/>
            <person name="Srinivasan R."/>
        </authorList>
    </citation>
    <scope>NUCLEOTIDE SEQUENCE</scope>
    <source>
        <strain evidence="1">PL_HMW_Pooled</strain>
        <tissue evidence="1">Head</tissue>
    </source>
</reference>
<sequence length="247" mass="28754">MKIFSTSQMELQSWNTELTQNRKLFLIRKTLEQRLNFVNTNSSNLLEEYLKTHPHYMDGQMMLYEYSLVLKKTSPNGVSFSDLQTNTVRFLHKLLQHFKVPDTTQALELLQAKLIPVKYQKEHIALPFSTVHFNEAHGDRHLLYTNHDVQSPCIVLVIDIKEENKPVLKRSILKMGKGMISTILDPSPSTAILHLMAPYFLFDSAYPKAYESMMRLLEKQVHGFLCAHTSKSKPMKEFVTFMKEFLE</sequence>
<protein>
    <submittedName>
        <fullName evidence="1">30S ribosomal protein S24e</fullName>
    </submittedName>
</protein>
<keyword evidence="2" id="KW-1185">Reference proteome</keyword>
<name>A0AAE1I4D0_9NEOP</name>
<proteinExistence type="predicted"/>
<gene>
    <name evidence="1" type="ORF">KUF71_017226</name>
</gene>
<keyword evidence="1" id="KW-0687">Ribonucleoprotein</keyword>
<keyword evidence="1" id="KW-0689">Ribosomal protein</keyword>
<evidence type="ECO:0000313" key="1">
    <source>
        <dbReference type="EMBL" id="KAK3933038.1"/>
    </source>
</evidence>
<organism evidence="1 2">
    <name type="scientific">Frankliniella fusca</name>
    <dbReference type="NCBI Taxonomy" id="407009"/>
    <lineage>
        <taxon>Eukaryota</taxon>
        <taxon>Metazoa</taxon>
        <taxon>Ecdysozoa</taxon>
        <taxon>Arthropoda</taxon>
        <taxon>Hexapoda</taxon>
        <taxon>Insecta</taxon>
        <taxon>Pterygota</taxon>
        <taxon>Neoptera</taxon>
        <taxon>Paraneoptera</taxon>
        <taxon>Thysanoptera</taxon>
        <taxon>Terebrantia</taxon>
        <taxon>Thripoidea</taxon>
        <taxon>Thripidae</taxon>
        <taxon>Frankliniella</taxon>
    </lineage>
</organism>